<name>A0A8T1M9A9_CLOSI</name>
<proteinExistence type="predicted"/>
<accession>A0A8T1M9A9</accession>
<dbReference type="AlphaFoldDB" id="A0A8T1M9A9"/>
<evidence type="ECO:0000313" key="2">
    <source>
        <dbReference type="Proteomes" id="UP000286415"/>
    </source>
</evidence>
<keyword evidence="2" id="KW-1185">Reference proteome</keyword>
<protein>
    <submittedName>
        <fullName evidence="1">Uncharacterized protein</fullName>
    </submittedName>
</protein>
<reference evidence="1 2" key="2">
    <citation type="journal article" date="2021" name="Genomics">
        <title>High-quality reference genome for Clonorchis sinensis.</title>
        <authorList>
            <person name="Young N.D."/>
            <person name="Stroehlein A.J."/>
            <person name="Kinkar L."/>
            <person name="Wang T."/>
            <person name="Sohn W.M."/>
            <person name="Chang B.C.H."/>
            <person name="Kaur P."/>
            <person name="Weisz D."/>
            <person name="Dudchenko O."/>
            <person name="Aiden E.L."/>
            <person name="Korhonen P.K."/>
            <person name="Gasser R.B."/>
        </authorList>
    </citation>
    <scope>NUCLEOTIDE SEQUENCE [LARGE SCALE GENOMIC DNA]</scope>
    <source>
        <strain evidence="1">Cs-k2</strain>
    </source>
</reference>
<dbReference type="EMBL" id="NIRI02000056">
    <property type="protein sequence ID" value="KAG5445987.1"/>
    <property type="molecule type" value="Genomic_DNA"/>
</dbReference>
<comment type="caution">
    <text evidence="1">The sequence shown here is derived from an EMBL/GenBank/DDBJ whole genome shotgun (WGS) entry which is preliminary data.</text>
</comment>
<sequence length="115" mass="12566">MISIERLSISQTVNAPERYTDLSGMNMCATSHEREVDPLSLSNTARVSNMSCLHAPRESKRKSVMVVPINGPKNLPTIPVDIVVCHLQVRIAASRNLWHPPAISLTASSSFITNG</sequence>
<reference evidence="1 2" key="1">
    <citation type="journal article" date="2018" name="Biotechnol. Adv.">
        <title>Improved genomic resources and new bioinformatic workflow for the carcinogenic parasite Clonorchis sinensis: Biotechnological implications.</title>
        <authorList>
            <person name="Wang D."/>
            <person name="Korhonen P.K."/>
            <person name="Gasser R.B."/>
            <person name="Young N.D."/>
        </authorList>
    </citation>
    <scope>NUCLEOTIDE SEQUENCE [LARGE SCALE GENOMIC DNA]</scope>
    <source>
        <strain evidence="1">Cs-k2</strain>
    </source>
</reference>
<evidence type="ECO:0000313" key="1">
    <source>
        <dbReference type="EMBL" id="KAG5445987.1"/>
    </source>
</evidence>
<gene>
    <name evidence="1" type="ORF">CSKR_203345</name>
</gene>
<dbReference type="Proteomes" id="UP000286415">
    <property type="component" value="Unassembled WGS sequence"/>
</dbReference>
<organism evidence="1 2">
    <name type="scientific">Clonorchis sinensis</name>
    <name type="common">Chinese liver fluke</name>
    <dbReference type="NCBI Taxonomy" id="79923"/>
    <lineage>
        <taxon>Eukaryota</taxon>
        <taxon>Metazoa</taxon>
        <taxon>Spiralia</taxon>
        <taxon>Lophotrochozoa</taxon>
        <taxon>Platyhelminthes</taxon>
        <taxon>Trematoda</taxon>
        <taxon>Digenea</taxon>
        <taxon>Opisthorchiida</taxon>
        <taxon>Opisthorchiata</taxon>
        <taxon>Opisthorchiidae</taxon>
        <taxon>Clonorchis</taxon>
    </lineage>
</organism>